<evidence type="ECO:0008006" key="3">
    <source>
        <dbReference type="Google" id="ProtNLM"/>
    </source>
</evidence>
<accession>A0A2M8Z9E6</accession>
<dbReference type="Proteomes" id="UP000231092">
    <property type="component" value="Unassembled WGS sequence"/>
</dbReference>
<dbReference type="AlphaFoldDB" id="A0A2M8Z9E6"/>
<protein>
    <recommendedName>
        <fullName evidence="3">SpoIIAA-like protein</fullName>
    </recommendedName>
</protein>
<evidence type="ECO:0000313" key="2">
    <source>
        <dbReference type="Proteomes" id="UP000231092"/>
    </source>
</evidence>
<evidence type="ECO:0000313" key="1">
    <source>
        <dbReference type="EMBL" id="PJJ30053.1"/>
    </source>
</evidence>
<name>A0A2M8Z9E6_9FIRM</name>
<organism evidence="1 2">
    <name type="scientific">[Clostridium] celerecrescens 18A</name>
    <dbReference type="NCBI Taxonomy" id="1286362"/>
    <lineage>
        <taxon>Bacteria</taxon>
        <taxon>Bacillati</taxon>
        <taxon>Bacillota</taxon>
        <taxon>Clostridia</taxon>
        <taxon>Lachnospirales</taxon>
        <taxon>Lachnospiraceae</taxon>
        <taxon>Lacrimispora</taxon>
    </lineage>
</organism>
<reference evidence="1 2" key="1">
    <citation type="submission" date="2017-11" db="EMBL/GenBank/DDBJ databases">
        <title>Understudied soil microbes with underappreciated capabilities: Untangling the Clostridium saccharolyticum group.</title>
        <authorList>
            <person name="Leschine S."/>
        </authorList>
    </citation>
    <scope>NUCLEOTIDE SEQUENCE [LARGE SCALE GENOMIC DNA]</scope>
    <source>
        <strain evidence="1 2">18A</strain>
    </source>
</reference>
<dbReference type="EMBL" id="PGET01000001">
    <property type="protein sequence ID" value="PJJ30053.1"/>
    <property type="molecule type" value="Genomic_DNA"/>
</dbReference>
<dbReference type="OrthoDB" id="2605177at2"/>
<sequence length="127" mass="14876">MEKYELGLNKKSFSLFYNGGEVWCEHLDSLYGETELLKQKFKRDLIEISRPSTSSFIAVVLDDSEVDKEILELIVDNFVMLKKPLRKVVFVGLDIKMKNYIKKRKADITFMMTCIDDLEKAKEWLIS</sequence>
<proteinExistence type="predicted"/>
<dbReference type="RefSeq" id="WP_100306354.1">
    <property type="nucleotide sequence ID" value="NZ_PGET01000001.1"/>
</dbReference>
<gene>
    <name evidence="1" type="ORF">H171_3622</name>
</gene>
<comment type="caution">
    <text evidence="1">The sequence shown here is derived from an EMBL/GenBank/DDBJ whole genome shotgun (WGS) entry which is preliminary data.</text>
</comment>